<name>A0AB32WEJ0_THECC</name>
<sequence>TLSHTIFLQFIIFTSKRSLGRYSSPVSRNFCSRDAKQCLPESPLGLGFGSAKDVKEWEDTRCPICMEHPHNAVLLRCSSFEKGCRPFMCNTSYRHSNCLDQFCKSSVSSPSTALLQEIHLGNMTSTSRSWRDPSPFHDHAGADGGLQPKLVCPLCRGAIYGWSVVEPARRFMNSKARNCSSETCDFSGTYGELRKHARSEHPLVRPTEVDPERQHDWTRLERERDYEDMLSSIQPVVREESDGESIPDLDDFRSWLTLNLAYLTLALELISDPRSTERGQFGGPGVTMFSYLGGTNRANREHNSSVPDRDLLGHRNSSSLGERFQGRHRSSQGMLQPRHHSSPSESSFRGRRQSSQADRARRGQGLLWRANGSHTFNNRQ</sequence>
<protein>
    <submittedName>
        <fullName evidence="3">Uncharacterized protein LOC18595770</fullName>
    </submittedName>
</protein>
<reference evidence="3" key="2">
    <citation type="submission" date="2025-08" db="UniProtKB">
        <authorList>
            <consortium name="RefSeq"/>
        </authorList>
    </citation>
    <scope>IDENTIFICATION</scope>
</reference>
<accession>A0AB32WEJ0</accession>
<feature type="non-terminal residue" evidence="3">
    <location>
        <position position="1"/>
    </location>
</feature>
<dbReference type="InterPro" id="IPR012866">
    <property type="entry name" value="DUF1644"/>
</dbReference>
<feature type="region of interest" description="Disordered" evidence="1">
    <location>
        <begin position="292"/>
        <end position="380"/>
    </location>
</feature>
<proteinExistence type="predicted"/>
<dbReference type="Gene3D" id="3.30.40.10">
    <property type="entry name" value="Zinc/RING finger domain, C3HC4 (zinc finger)"/>
    <property type="match status" value="1"/>
</dbReference>
<feature type="compositionally biased region" description="Basic and acidic residues" evidence="1">
    <location>
        <begin position="298"/>
        <end position="313"/>
    </location>
</feature>
<dbReference type="InterPro" id="IPR013083">
    <property type="entry name" value="Znf_RING/FYVE/PHD"/>
</dbReference>
<dbReference type="RefSeq" id="XP_017978288.1">
    <property type="nucleotide sequence ID" value="XM_018122799.1"/>
</dbReference>
<dbReference type="GeneID" id="18595770"/>
<dbReference type="Proteomes" id="UP000694886">
    <property type="component" value="Chromosome 6"/>
</dbReference>
<dbReference type="PANTHER" id="PTHR31197">
    <property type="entry name" value="OS01G0612600 PROTEIN"/>
    <property type="match status" value="1"/>
</dbReference>
<evidence type="ECO:0000313" key="3">
    <source>
        <dbReference type="RefSeq" id="XP_017978288.1"/>
    </source>
</evidence>
<evidence type="ECO:0000256" key="1">
    <source>
        <dbReference type="SAM" id="MobiDB-lite"/>
    </source>
</evidence>
<dbReference type="PANTHER" id="PTHR31197:SF29">
    <property type="entry name" value="C2H2-TYPE DOMAIN-CONTAINING PROTEIN"/>
    <property type="match status" value="1"/>
</dbReference>
<evidence type="ECO:0000313" key="2">
    <source>
        <dbReference type="Proteomes" id="UP000694886"/>
    </source>
</evidence>
<dbReference type="AlphaFoldDB" id="A0AB32WEJ0"/>
<dbReference type="KEGG" id="tcc:18595770"/>
<organism evidence="2 3">
    <name type="scientific">Theobroma cacao</name>
    <name type="common">Cacao</name>
    <name type="synonym">Cocoa</name>
    <dbReference type="NCBI Taxonomy" id="3641"/>
    <lineage>
        <taxon>Eukaryota</taxon>
        <taxon>Viridiplantae</taxon>
        <taxon>Streptophyta</taxon>
        <taxon>Embryophyta</taxon>
        <taxon>Tracheophyta</taxon>
        <taxon>Spermatophyta</taxon>
        <taxon>Magnoliopsida</taxon>
        <taxon>eudicotyledons</taxon>
        <taxon>Gunneridae</taxon>
        <taxon>Pentapetalae</taxon>
        <taxon>rosids</taxon>
        <taxon>malvids</taxon>
        <taxon>Malvales</taxon>
        <taxon>Malvaceae</taxon>
        <taxon>Byttnerioideae</taxon>
        <taxon>Theobroma</taxon>
    </lineage>
</organism>
<reference evidence="2" key="1">
    <citation type="journal article" date="1997" name="Nucleic Acids Res.">
        <title>tRNAscan-SE: a program for improved detection of transfer RNA genes in genomic sequence.</title>
        <authorList>
            <person name="Lowe T.M."/>
            <person name="Eddy S.R."/>
        </authorList>
    </citation>
    <scope>NUCLEOTIDE SEQUENCE [LARGE SCALE GENOMIC DNA]</scope>
    <source>
        <strain evidence="2">r\B97-61/B2</strain>
    </source>
</reference>
<dbReference type="Gramene" id="Tc06v2_t005970.1">
    <property type="protein sequence ID" value="Tc06v2_p005970.1"/>
    <property type="gene ID" value="Tc06v2_g005970"/>
</dbReference>
<gene>
    <name evidence="3" type="primary">LOC18595770</name>
</gene>
<dbReference type="Pfam" id="PF07800">
    <property type="entry name" value="DUF1644"/>
    <property type="match status" value="1"/>
</dbReference>